<gene>
    <name evidence="5" type="ORF">G7Y85_08835</name>
</gene>
<dbReference type="InterPro" id="IPR002347">
    <property type="entry name" value="SDR_fam"/>
</dbReference>
<sequence length="268" mass="28707">MTHEWRVQDQVIIVTGASKGIGLATVQALLARGAKVAMFARGETALQAAAATLDAARVMTIAVDVSDRAALEAAFDAVIAKWARIDGLVNNVGFQFARRIELSPEAEMRKLVDLNFFSAVFACQLAIPRMRAGGGGRIVNVSSASVRNDNEFAHMALYSSSKAALDHFTAELRGEVKRDNIMVTLFSPGAVATGSIANFDPAVLPDAMGAWLEKGAQFDGAVQPDVMGEALAGCFEYPPGVAVEFIEVRPNVPTLKLLENDWKNEQKV</sequence>
<keyword evidence="2" id="KW-0521">NADP</keyword>
<accession>A0A6M2BRA8</accession>
<comment type="caution">
    <text evidence="5">The sequence shown here is derived from an EMBL/GenBank/DDBJ whole genome shotgun (WGS) entry which is preliminary data.</text>
</comment>
<organism evidence="5 6">
    <name type="scientific">Solimonas terrae</name>
    <dbReference type="NCBI Taxonomy" id="1396819"/>
    <lineage>
        <taxon>Bacteria</taxon>
        <taxon>Pseudomonadati</taxon>
        <taxon>Pseudomonadota</taxon>
        <taxon>Gammaproteobacteria</taxon>
        <taxon>Nevskiales</taxon>
        <taxon>Nevskiaceae</taxon>
        <taxon>Solimonas</taxon>
    </lineage>
</organism>
<dbReference type="InterPro" id="IPR036291">
    <property type="entry name" value="NAD(P)-bd_dom_sf"/>
</dbReference>
<evidence type="ECO:0000256" key="3">
    <source>
        <dbReference type="ARBA" id="ARBA00023002"/>
    </source>
</evidence>
<reference evidence="5 6" key="1">
    <citation type="journal article" date="2014" name="Int. J. Syst. Evol. Microbiol.">
        <title>Solimonas terrae sp. nov., isolated from soil.</title>
        <authorList>
            <person name="Kim S.J."/>
            <person name="Moon J.Y."/>
            <person name="Weon H.Y."/>
            <person name="Ahn J.H."/>
            <person name="Chen W.M."/>
            <person name="Kwon S.W."/>
        </authorList>
    </citation>
    <scope>NUCLEOTIDE SEQUENCE [LARGE SCALE GENOMIC DNA]</scope>
    <source>
        <strain evidence="5 6">KIS83-12</strain>
    </source>
</reference>
<dbReference type="SUPFAM" id="SSF51735">
    <property type="entry name" value="NAD(P)-binding Rossmann-fold domains"/>
    <property type="match status" value="1"/>
</dbReference>
<dbReference type="Proteomes" id="UP000472676">
    <property type="component" value="Unassembled WGS sequence"/>
</dbReference>
<comment type="similarity">
    <text evidence="1 4">Belongs to the short-chain dehydrogenases/reductases (SDR) family.</text>
</comment>
<dbReference type="PRINTS" id="PR00081">
    <property type="entry name" value="GDHRDH"/>
</dbReference>
<dbReference type="RefSeq" id="WP_166255099.1">
    <property type="nucleotide sequence ID" value="NZ_JAAMOW010000004.1"/>
</dbReference>
<dbReference type="InterPro" id="IPR020904">
    <property type="entry name" value="Sc_DH/Rdtase_CS"/>
</dbReference>
<proteinExistence type="inferred from homology"/>
<evidence type="ECO:0000313" key="6">
    <source>
        <dbReference type="Proteomes" id="UP000472676"/>
    </source>
</evidence>
<dbReference type="AlphaFoldDB" id="A0A6M2BRA8"/>
<dbReference type="EMBL" id="JAAMOW010000004">
    <property type="protein sequence ID" value="NGY04870.1"/>
    <property type="molecule type" value="Genomic_DNA"/>
</dbReference>
<evidence type="ECO:0000256" key="2">
    <source>
        <dbReference type="ARBA" id="ARBA00022857"/>
    </source>
</evidence>
<evidence type="ECO:0000256" key="1">
    <source>
        <dbReference type="ARBA" id="ARBA00006484"/>
    </source>
</evidence>
<dbReference type="Pfam" id="PF00106">
    <property type="entry name" value="adh_short"/>
    <property type="match status" value="1"/>
</dbReference>
<dbReference type="PRINTS" id="PR00080">
    <property type="entry name" value="SDRFAMILY"/>
</dbReference>
<dbReference type="PANTHER" id="PTHR43391:SF14">
    <property type="entry name" value="DEHYDROGENASE_REDUCTASE SDR FAMILY PROTEIN 7-LIKE"/>
    <property type="match status" value="1"/>
</dbReference>
<evidence type="ECO:0000256" key="4">
    <source>
        <dbReference type="RuleBase" id="RU000363"/>
    </source>
</evidence>
<dbReference type="PANTHER" id="PTHR43391">
    <property type="entry name" value="RETINOL DEHYDROGENASE-RELATED"/>
    <property type="match status" value="1"/>
</dbReference>
<dbReference type="CDD" id="cd05233">
    <property type="entry name" value="SDR_c"/>
    <property type="match status" value="1"/>
</dbReference>
<dbReference type="Gene3D" id="3.40.50.720">
    <property type="entry name" value="NAD(P)-binding Rossmann-like Domain"/>
    <property type="match status" value="1"/>
</dbReference>
<protein>
    <submittedName>
        <fullName evidence="5">SDR family oxidoreductase</fullName>
    </submittedName>
</protein>
<evidence type="ECO:0000313" key="5">
    <source>
        <dbReference type="EMBL" id="NGY04870.1"/>
    </source>
</evidence>
<dbReference type="PROSITE" id="PS00061">
    <property type="entry name" value="ADH_SHORT"/>
    <property type="match status" value="1"/>
</dbReference>
<keyword evidence="3" id="KW-0560">Oxidoreductase</keyword>
<keyword evidence="6" id="KW-1185">Reference proteome</keyword>
<dbReference type="GO" id="GO:0016491">
    <property type="term" value="F:oxidoreductase activity"/>
    <property type="evidence" value="ECO:0007669"/>
    <property type="project" value="UniProtKB-KW"/>
</dbReference>
<name>A0A6M2BRA8_9GAMM</name>